<feature type="transmembrane region" description="Helical" evidence="1">
    <location>
        <begin position="153"/>
        <end position="171"/>
    </location>
</feature>
<dbReference type="STRING" id="1300350.Z948_514"/>
<evidence type="ECO:0000313" key="3">
    <source>
        <dbReference type="Proteomes" id="UP000027734"/>
    </source>
</evidence>
<dbReference type="Proteomes" id="UP000027734">
    <property type="component" value="Unassembled WGS sequence"/>
</dbReference>
<feature type="transmembrane region" description="Helical" evidence="1">
    <location>
        <begin position="56"/>
        <end position="76"/>
    </location>
</feature>
<accession>A0A073ILD4</accession>
<evidence type="ECO:0000313" key="2">
    <source>
        <dbReference type="EMBL" id="KEJ90321.1"/>
    </source>
</evidence>
<keyword evidence="1" id="KW-0472">Membrane</keyword>
<protein>
    <submittedName>
        <fullName evidence="2">Uncharacterized protein</fullName>
    </submittedName>
</protein>
<gene>
    <name evidence="2" type="ORF">DSW25_07520</name>
</gene>
<keyword evidence="1" id="KW-0812">Transmembrane</keyword>
<dbReference type="EMBL" id="JAMC01000002">
    <property type="protein sequence ID" value="KEJ90321.1"/>
    <property type="molecule type" value="Genomic_DNA"/>
</dbReference>
<dbReference type="AlphaFoldDB" id="A0A073ILD4"/>
<reference evidence="2 3" key="1">
    <citation type="submission" date="2014-01" db="EMBL/GenBank/DDBJ databases">
        <title>Sulfitobacter donghicola JCM 14565 Genome Sequencing.</title>
        <authorList>
            <person name="Lai Q."/>
            <person name="Hong Z."/>
        </authorList>
    </citation>
    <scope>NUCLEOTIDE SEQUENCE [LARGE SCALE GENOMIC DNA]</scope>
    <source>
        <strain evidence="2 3">JCM 14565</strain>
    </source>
</reference>
<sequence length="177" mass="19353">MGPFSFGIFAGCSVSAPHPDKDARIEMTILFVITGMLLPQMIATQRNLGPAGHLTLLLFSICFVTAVLISATLGLLAQSNKDFETFELVFEINLMGYSMIGLTMLTPLYWVVESQSNIVDHRIDTTLALALALTVTASTAATLTATRFQLVESLSLGLVTVMFIRAIWLLFPRHNQT</sequence>
<feature type="transmembrane region" description="Helical" evidence="1">
    <location>
        <begin position="27"/>
        <end position="44"/>
    </location>
</feature>
<feature type="transmembrane region" description="Helical" evidence="1">
    <location>
        <begin position="88"/>
        <end position="111"/>
    </location>
</feature>
<name>A0A073ILD4_9RHOB</name>
<keyword evidence="1" id="KW-1133">Transmembrane helix</keyword>
<keyword evidence="3" id="KW-1185">Reference proteome</keyword>
<comment type="caution">
    <text evidence="2">The sequence shown here is derived from an EMBL/GenBank/DDBJ whole genome shotgun (WGS) entry which is preliminary data.</text>
</comment>
<proteinExistence type="predicted"/>
<evidence type="ECO:0000256" key="1">
    <source>
        <dbReference type="SAM" id="Phobius"/>
    </source>
</evidence>
<organism evidence="2 3">
    <name type="scientific">Sulfitobacter donghicola DSW-25 = KCTC 12864 = JCM 14565</name>
    <dbReference type="NCBI Taxonomy" id="1300350"/>
    <lineage>
        <taxon>Bacteria</taxon>
        <taxon>Pseudomonadati</taxon>
        <taxon>Pseudomonadota</taxon>
        <taxon>Alphaproteobacteria</taxon>
        <taxon>Rhodobacterales</taxon>
        <taxon>Roseobacteraceae</taxon>
        <taxon>Sulfitobacter</taxon>
    </lineage>
</organism>
<feature type="transmembrane region" description="Helical" evidence="1">
    <location>
        <begin position="123"/>
        <end position="141"/>
    </location>
</feature>